<evidence type="ECO:0000313" key="4">
    <source>
        <dbReference type="EMBL" id="KAK8769213.1"/>
    </source>
</evidence>
<dbReference type="PROSITE" id="PS50005">
    <property type="entry name" value="TPR"/>
    <property type="match status" value="3"/>
</dbReference>
<evidence type="ECO:0000256" key="2">
    <source>
        <dbReference type="SAM" id="Coils"/>
    </source>
</evidence>
<organism evidence="4 5">
    <name type="scientific">Amblyomma americanum</name>
    <name type="common">Lone star tick</name>
    <dbReference type="NCBI Taxonomy" id="6943"/>
    <lineage>
        <taxon>Eukaryota</taxon>
        <taxon>Metazoa</taxon>
        <taxon>Ecdysozoa</taxon>
        <taxon>Arthropoda</taxon>
        <taxon>Chelicerata</taxon>
        <taxon>Arachnida</taxon>
        <taxon>Acari</taxon>
        <taxon>Parasitiformes</taxon>
        <taxon>Ixodida</taxon>
        <taxon>Ixodoidea</taxon>
        <taxon>Ixodidae</taxon>
        <taxon>Amblyomminae</taxon>
        <taxon>Amblyomma</taxon>
    </lineage>
</organism>
<feature type="compositionally biased region" description="Polar residues" evidence="3">
    <location>
        <begin position="740"/>
        <end position="758"/>
    </location>
</feature>
<feature type="compositionally biased region" description="Acidic residues" evidence="3">
    <location>
        <begin position="804"/>
        <end position="819"/>
    </location>
</feature>
<protein>
    <submittedName>
        <fullName evidence="4">Uncharacterized protein</fullName>
    </submittedName>
</protein>
<proteinExistence type="predicted"/>
<accession>A0AAQ4E3E1</accession>
<feature type="repeat" description="TPR" evidence="1">
    <location>
        <begin position="605"/>
        <end position="638"/>
    </location>
</feature>
<evidence type="ECO:0000313" key="5">
    <source>
        <dbReference type="Proteomes" id="UP001321473"/>
    </source>
</evidence>
<feature type="region of interest" description="Disordered" evidence="3">
    <location>
        <begin position="701"/>
        <end position="819"/>
    </location>
</feature>
<dbReference type="Pfam" id="PF13174">
    <property type="entry name" value="TPR_6"/>
    <property type="match status" value="3"/>
</dbReference>
<dbReference type="InterPro" id="IPR019734">
    <property type="entry name" value="TPR_rpt"/>
</dbReference>
<reference evidence="4 5" key="1">
    <citation type="journal article" date="2023" name="Arcadia Sci">
        <title>De novo assembly of a long-read Amblyomma americanum tick genome.</title>
        <authorList>
            <person name="Chou S."/>
            <person name="Poskanzer K.E."/>
            <person name="Rollins M."/>
            <person name="Thuy-Boun P.S."/>
        </authorList>
    </citation>
    <scope>NUCLEOTIDE SEQUENCE [LARGE SCALE GENOMIC DNA]</scope>
    <source>
        <strain evidence="4">F_SG_1</strain>
        <tissue evidence="4">Salivary glands</tissue>
    </source>
</reference>
<feature type="repeat" description="TPR" evidence="1">
    <location>
        <begin position="211"/>
        <end position="244"/>
    </location>
</feature>
<feature type="compositionally biased region" description="Basic and acidic residues" evidence="3">
    <location>
        <begin position="701"/>
        <end position="711"/>
    </location>
</feature>
<dbReference type="EMBL" id="JARKHS020022934">
    <property type="protein sequence ID" value="KAK8769213.1"/>
    <property type="molecule type" value="Genomic_DNA"/>
</dbReference>
<feature type="coiled-coil region" evidence="2">
    <location>
        <begin position="136"/>
        <end position="166"/>
    </location>
</feature>
<dbReference type="Pfam" id="PF13181">
    <property type="entry name" value="TPR_8"/>
    <property type="match status" value="1"/>
</dbReference>
<dbReference type="FunFam" id="1.25.40.10:FF:000106">
    <property type="entry name" value="Intraflagellar transport 88 homolog (Chlamydomonas)"/>
    <property type="match status" value="1"/>
</dbReference>
<dbReference type="SUPFAM" id="SSF48452">
    <property type="entry name" value="TPR-like"/>
    <property type="match status" value="1"/>
</dbReference>
<feature type="repeat" description="TPR" evidence="1">
    <location>
        <begin position="537"/>
        <end position="570"/>
    </location>
</feature>
<evidence type="ECO:0000256" key="1">
    <source>
        <dbReference type="PROSITE-ProRule" id="PRU00339"/>
    </source>
</evidence>
<keyword evidence="2" id="KW-0175">Coiled coil</keyword>
<feature type="region of interest" description="Disordered" evidence="3">
    <location>
        <begin position="91"/>
        <end position="114"/>
    </location>
</feature>
<dbReference type="GO" id="GO:0019894">
    <property type="term" value="F:kinesin binding"/>
    <property type="evidence" value="ECO:0007669"/>
    <property type="project" value="TreeGrafter"/>
</dbReference>
<feature type="region of interest" description="Disordered" evidence="3">
    <location>
        <begin position="17"/>
        <end position="52"/>
    </location>
</feature>
<dbReference type="Proteomes" id="UP001321473">
    <property type="component" value="Unassembled WGS sequence"/>
</dbReference>
<feature type="compositionally biased region" description="Low complexity" evidence="3">
    <location>
        <begin position="97"/>
        <end position="109"/>
    </location>
</feature>
<dbReference type="GO" id="GO:0097546">
    <property type="term" value="C:ciliary base"/>
    <property type="evidence" value="ECO:0007669"/>
    <property type="project" value="TreeGrafter"/>
</dbReference>
<dbReference type="GO" id="GO:0042073">
    <property type="term" value="P:intraciliary transport"/>
    <property type="evidence" value="ECO:0007669"/>
    <property type="project" value="TreeGrafter"/>
</dbReference>
<evidence type="ECO:0000256" key="3">
    <source>
        <dbReference type="SAM" id="MobiDB-lite"/>
    </source>
</evidence>
<name>A0AAQ4E3E1_AMBAM</name>
<dbReference type="SUPFAM" id="SSF81901">
    <property type="entry name" value="HCP-like"/>
    <property type="match status" value="1"/>
</dbReference>
<dbReference type="InterPro" id="IPR011990">
    <property type="entry name" value="TPR-like_helical_dom_sf"/>
</dbReference>
<dbReference type="GO" id="GO:1905515">
    <property type="term" value="P:non-motile cilium assembly"/>
    <property type="evidence" value="ECO:0007669"/>
    <property type="project" value="TreeGrafter"/>
</dbReference>
<feature type="compositionally biased region" description="Polar residues" evidence="3">
    <location>
        <begin position="39"/>
        <end position="52"/>
    </location>
</feature>
<dbReference type="GO" id="GO:0097730">
    <property type="term" value="C:non-motile cilium"/>
    <property type="evidence" value="ECO:0007669"/>
    <property type="project" value="TreeGrafter"/>
</dbReference>
<dbReference type="PANTHER" id="PTHR44117">
    <property type="entry name" value="INTRAFLAGELLAR TRANSPORT PROTEIN 88 HOMOLOG"/>
    <property type="match status" value="1"/>
</dbReference>
<feature type="compositionally biased region" description="Basic and acidic residues" evidence="3">
    <location>
        <begin position="769"/>
        <end position="779"/>
    </location>
</feature>
<dbReference type="SMART" id="SM00028">
    <property type="entry name" value="TPR"/>
    <property type="match status" value="10"/>
</dbReference>
<dbReference type="Pfam" id="PF13414">
    <property type="entry name" value="TPR_11"/>
    <property type="match status" value="1"/>
</dbReference>
<sequence>MWHFTCRGFTRDDGFQQTTARTSYSRRPPTSSGFHAGMPSTSTGFRGQTSVVPPSRLTTAATSFSSRPMTAVRGAGYSSAALQGPVGSTFDPLAQAKTSTPSFSSSKESTSPEERLKQLEGAVMELVEQSSISASKQQYKLALDQAKDAVAKEKNLSRQREQAASEVPPNLDLMYCALFNLAVQYTNNQMYTEALGTYQVIVKNKAFSNAGRLKLNMGDIYFYQGSYSKAIKFFRMALDQVPNTHKDMRLKIMKNIALAFVRMGQLVDAVTSLEYIMAERADFRTALHLVVCQYHLAVAGAGGADKVRRSFLKLLDVAPDNIDEFDKFEPHQDDPAEMLYYEEIKNDSLQQIERERKLEAEWCISTAAKLIAPVISGSFSEGYEWCLEQIKSSAYAYIANDLEISKAVAYLRKREFNQAIETLKAFEKKDTKVASTAATNLSFLYYLQSDLTQADKYADDAVQADRYNAGALVNKGNCCFASSDLDRAVEYYREALTTEAGCVEALYNQGLAYQKLGSLEEALDCFFKLRAIVKTIPQVVYQIGRTYELQGNVDEALEWYQQLVTLVPTDPNLLSKIGELYDSQGEKQLAFQYQSDSYRYFPSNIEIIDWLGAYYIESQLYEKAIKYFEKAAILQPTQVKWPLLVASCHHKSGNYQQALTTYRSLHRKFPENVECLRFLVRLTGDLGLSESAEYAAKLKKAEKAKEMKEQRTSSSGSRSGSHRSSGRLSRDGSASSSTSVQSEHAATKGRASTSSGRSRPQIPLVEAEETYKASQREIDASYEDPLGPLEERPRTAARARNLVDDDFDNDELGDDLLPE</sequence>
<feature type="compositionally biased region" description="Low complexity" evidence="3">
    <location>
        <begin position="18"/>
        <end position="32"/>
    </location>
</feature>
<dbReference type="PANTHER" id="PTHR44117:SF1">
    <property type="entry name" value="INTRAFLAGELLAR TRANSPORT PROTEIN 88 HOMOLOG"/>
    <property type="match status" value="1"/>
</dbReference>
<dbReference type="GO" id="GO:0005814">
    <property type="term" value="C:centriole"/>
    <property type="evidence" value="ECO:0007669"/>
    <property type="project" value="TreeGrafter"/>
</dbReference>
<keyword evidence="1" id="KW-0802">TPR repeat</keyword>
<comment type="caution">
    <text evidence="4">The sequence shown here is derived from an EMBL/GenBank/DDBJ whole genome shotgun (WGS) entry which is preliminary data.</text>
</comment>
<dbReference type="Pfam" id="PF13432">
    <property type="entry name" value="TPR_16"/>
    <property type="match status" value="1"/>
</dbReference>
<dbReference type="GO" id="GO:0036064">
    <property type="term" value="C:ciliary basal body"/>
    <property type="evidence" value="ECO:0007669"/>
    <property type="project" value="TreeGrafter"/>
</dbReference>
<gene>
    <name evidence="4" type="ORF">V5799_014322</name>
</gene>
<dbReference type="Gene3D" id="1.25.40.10">
    <property type="entry name" value="Tetratricopeptide repeat domain"/>
    <property type="match status" value="2"/>
</dbReference>
<keyword evidence="5" id="KW-1185">Reference proteome</keyword>
<dbReference type="AlphaFoldDB" id="A0AAQ4E3E1"/>
<feature type="compositionally biased region" description="Low complexity" evidence="3">
    <location>
        <begin position="726"/>
        <end position="739"/>
    </location>
</feature>